<accession>A0ABD5VDR4</accession>
<dbReference type="PANTHER" id="PTHR32114:SF2">
    <property type="entry name" value="ABC TRANSPORTER ABCH.3"/>
    <property type="match status" value="1"/>
</dbReference>
<dbReference type="EMBL" id="JBHSXN010000002">
    <property type="protein sequence ID" value="MFC6953505.1"/>
    <property type="molecule type" value="Genomic_DNA"/>
</dbReference>
<gene>
    <name evidence="5" type="ORF">ACFQGB_11585</name>
</gene>
<feature type="coiled-coil region" evidence="3">
    <location>
        <begin position="376"/>
        <end position="525"/>
    </location>
</feature>
<comment type="similarity">
    <text evidence="2">Belongs to the Sph1/Sph2 family.</text>
</comment>
<dbReference type="SUPFAM" id="SSF52540">
    <property type="entry name" value="P-loop containing nucleoside triphosphate hydrolases"/>
    <property type="match status" value="2"/>
</dbReference>
<keyword evidence="1 3" id="KW-0175">Coiled coil</keyword>
<evidence type="ECO:0000313" key="5">
    <source>
        <dbReference type="EMBL" id="MFC6953505.1"/>
    </source>
</evidence>
<reference evidence="5 6" key="1">
    <citation type="journal article" date="2019" name="Int. J. Syst. Evol. Microbiol.">
        <title>The Global Catalogue of Microorganisms (GCM) 10K type strain sequencing project: providing services to taxonomists for standard genome sequencing and annotation.</title>
        <authorList>
            <consortium name="The Broad Institute Genomics Platform"/>
            <consortium name="The Broad Institute Genome Sequencing Center for Infectious Disease"/>
            <person name="Wu L."/>
            <person name="Ma J."/>
        </authorList>
    </citation>
    <scope>NUCLEOTIDE SEQUENCE [LARGE SCALE GENOMIC DNA]</scope>
    <source>
        <strain evidence="5 6">GX26</strain>
    </source>
</reference>
<protein>
    <submittedName>
        <fullName evidence="5">Archaea-specific SMC-related protein</fullName>
    </submittedName>
</protein>
<sequence>MSEETRTTTDSSSVGERPTLTVNDIGGIEHAEVEFPAGITTLAGANASNRSSLLKALNEVLGGTMGSIRRGTDNSRGRVELTLAGETYQRTLEASKGDVLRGGHPYSPDSTLVDLYVSLLESNEIRRLVETADPSAVDARLADLLMAPVDVEDIQQEIEQYQQRKEEIESELDSIEAAKAELPELDEQRQVSQTELERLEVELEEKRDQLTTLDVDHETAEQAEKQLDALQATQEDYRDIETTIDRRERRVENIEQELSDRRNTLENVEEKIESISAPDDLALHSLEEKEQRLQRVGLLLDNLAETGRVVVNPEQEPALSAEIDSGQDAIADIARLLGPDSQATACPLCSNPVQRETVRERVETIAAAASEYYDAAREIAAQQDELRSQRQHLEELRDERDNLQSDIRQLEHRITDTKQRIAELEDARDETRSEIDELQERVEELQQRRSDELEALYDEIAELQGARVDVEANLERIDSQIAEHESTIGVEADLREELADIESSIEEQREHITQLETRVQDAATTHMTELVDRLDYAGLAGIHLEREPTEHPAGLSEFRLVVKRRQQDGTVVDEDDLGTLSESERSLVGLVVALAGYIAHDVADEVPFLLLDSLEAFDTDRIDRLLDYVRDAVDVTYIVTALLSGDADAVDAEDAEISADAFI</sequence>
<organism evidence="5 6">
    <name type="scientific">Halorubellus litoreus</name>
    <dbReference type="NCBI Taxonomy" id="755308"/>
    <lineage>
        <taxon>Archaea</taxon>
        <taxon>Methanobacteriati</taxon>
        <taxon>Methanobacteriota</taxon>
        <taxon>Stenosarchaea group</taxon>
        <taxon>Halobacteria</taxon>
        <taxon>Halobacteriales</taxon>
        <taxon>Halorubellaceae</taxon>
        <taxon>Halorubellus</taxon>
    </lineage>
</organism>
<name>A0ABD5VDR4_9EURY</name>
<dbReference type="RefSeq" id="WP_336350463.1">
    <property type="nucleotide sequence ID" value="NZ_JAZAQL010000002.1"/>
</dbReference>
<dbReference type="Proteomes" id="UP001596395">
    <property type="component" value="Unassembled WGS sequence"/>
</dbReference>
<dbReference type="Gene3D" id="1.10.287.1490">
    <property type="match status" value="1"/>
</dbReference>
<keyword evidence="6" id="KW-1185">Reference proteome</keyword>
<feature type="coiled-coil region" evidence="3">
    <location>
        <begin position="151"/>
        <end position="306"/>
    </location>
</feature>
<feature type="region of interest" description="Disordered" evidence="4">
    <location>
        <begin position="1"/>
        <end position="22"/>
    </location>
</feature>
<evidence type="ECO:0000256" key="1">
    <source>
        <dbReference type="ARBA" id="ARBA00023054"/>
    </source>
</evidence>
<evidence type="ECO:0000313" key="6">
    <source>
        <dbReference type="Proteomes" id="UP001596395"/>
    </source>
</evidence>
<dbReference type="InterPro" id="IPR027417">
    <property type="entry name" value="P-loop_NTPase"/>
</dbReference>
<dbReference type="Gene3D" id="3.40.50.300">
    <property type="entry name" value="P-loop containing nucleotide triphosphate hydrolases"/>
    <property type="match status" value="1"/>
</dbReference>
<dbReference type="AlphaFoldDB" id="A0ABD5VDR4"/>
<evidence type="ECO:0000256" key="3">
    <source>
        <dbReference type="SAM" id="Coils"/>
    </source>
</evidence>
<dbReference type="NCBIfam" id="NF045487">
    <property type="entry name" value="ASRP"/>
    <property type="match status" value="1"/>
</dbReference>
<evidence type="ECO:0000256" key="4">
    <source>
        <dbReference type="SAM" id="MobiDB-lite"/>
    </source>
</evidence>
<comment type="caution">
    <text evidence="5">The sequence shown here is derived from an EMBL/GenBank/DDBJ whole genome shotgun (WGS) entry which is preliminary data.</text>
</comment>
<evidence type="ECO:0000256" key="2">
    <source>
        <dbReference type="ARBA" id="ARBA00049666"/>
    </source>
</evidence>
<dbReference type="PANTHER" id="PTHR32114">
    <property type="entry name" value="ABC TRANSPORTER ABCH.3"/>
    <property type="match status" value="1"/>
</dbReference>
<proteinExistence type="inferred from homology"/>